<dbReference type="Proteomes" id="UP000264006">
    <property type="component" value="Chromosome"/>
</dbReference>
<feature type="domain" description="Cation efflux protein transmembrane" evidence="9">
    <location>
        <begin position="26"/>
        <end position="218"/>
    </location>
</feature>
<sequence>MVAMGTGHDHSHTSAAHAGGAHRGRLLLATALIGGFFVVELVGGLLTNSLALLSDAAHMFTDVLGMGMALAAIQVASRAERSPRWTFGFYRLEILAALANAVLLFGAAGWILWEAVGRLTEPPEVLGAPLLIVATIGLVINLIAFAILRRGAEESLNIEGAYLEVLADTLGSVGVIIAAVVINTTGFTLIDPILAVGIGVFVLPRTYRLGRKALRILIQAAPEGMDVDTLESELAALDGVDRVHDLHVWTLTSGMDVVSVHLEMSPGADSHVVLHLARDLLEHQHGITHATIQTEPAAHAACEPQEVHW</sequence>
<keyword evidence="4 8" id="KW-0812">Transmembrane</keyword>
<evidence type="ECO:0000256" key="8">
    <source>
        <dbReference type="SAM" id="Phobius"/>
    </source>
</evidence>
<dbReference type="InterPro" id="IPR050681">
    <property type="entry name" value="CDF/SLC30A"/>
</dbReference>
<keyword evidence="6" id="KW-0406">Ion transport</keyword>
<evidence type="ECO:0000256" key="2">
    <source>
        <dbReference type="ARBA" id="ARBA00008873"/>
    </source>
</evidence>
<proteinExistence type="inferred from homology"/>
<dbReference type="AlphaFoldDB" id="A0A346XTV0"/>
<feature type="transmembrane region" description="Helical" evidence="8">
    <location>
        <begin position="188"/>
        <end position="207"/>
    </location>
</feature>
<evidence type="ECO:0000313" key="11">
    <source>
        <dbReference type="EMBL" id="AXV05647.1"/>
    </source>
</evidence>
<dbReference type="Pfam" id="PF01545">
    <property type="entry name" value="Cation_efflux"/>
    <property type="match status" value="1"/>
</dbReference>
<evidence type="ECO:0000256" key="7">
    <source>
        <dbReference type="ARBA" id="ARBA00023136"/>
    </source>
</evidence>
<dbReference type="KEGG" id="euz:DVS28_a0946"/>
<dbReference type="InterPro" id="IPR058533">
    <property type="entry name" value="Cation_efflux_TM"/>
</dbReference>
<evidence type="ECO:0000313" key="12">
    <source>
        <dbReference type="Proteomes" id="UP000264006"/>
    </source>
</evidence>
<feature type="domain" description="Cation efflux protein cytoplasmic" evidence="10">
    <location>
        <begin position="222"/>
        <end position="296"/>
    </location>
</feature>
<dbReference type="Gene3D" id="1.20.1510.10">
    <property type="entry name" value="Cation efflux protein transmembrane domain"/>
    <property type="match status" value="1"/>
</dbReference>
<dbReference type="GO" id="GO:0005385">
    <property type="term" value="F:zinc ion transmembrane transporter activity"/>
    <property type="evidence" value="ECO:0007669"/>
    <property type="project" value="TreeGrafter"/>
</dbReference>
<gene>
    <name evidence="11" type="ORF">DVS28_a0946</name>
</gene>
<protein>
    <submittedName>
        <fullName evidence="11">Cobalt-zinc-cadmium resistance protein CzcD</fullName>
    </submittedName>
</protein>
<evidence type="ECO:0000256" key="1">
    <source>
        <dbReference type="ARBA" id="ARBA00004141"/>
    </source>
</evidence>
<dbReference type="InterPro" id="IPR027469">
    <property type="entry name" value="Cation_efflux_TMD_sf"/>
</dbReference>
<evidence type="ECO:0000256" key="3">
    <source>
        <dbReference type="ARBA" id="ARBA00022448"/>
    </source>
</evidence>
<accession>A0A346XTV0</accession>
<reference evidence="11 12" key="1">
    <citation type="submission" date="2018-09" db="EMBL/GenBank/DDBJ databases">
        <title>Complete genome sequence of Euzebya sp. DY32-46 isolated from seawater of Pacific Ocean.</title>
        <authorList>
            <person name="Xu L."/>
            <person name="Wu Y.-H."/>
            <person name="Xu X.-W."/>
        </authorList>
    </citation>
    <scope>NUCLEOTIDE SEQUENCE [LARGE SCALE GENOMIC DNA]</scope>
    <source>
        <strain evidence="11 12">DY32-46</strain>
    </source>
</reference>
<dbReference type="EMBL" id="CP031165">
    <property type="protein sequence ID" value="AXV05647.1"/>
    <property type="molecule type" value="Genomic_DNA"/>
</dbReference>
<evidence type="ECO:0000256" key="4">
    <source>
        <dbReference type="ARBA" id="ARBA00022692"/>
    </source>
</evidence>
<comment type="subcellular location">
    <subcellularLocation>
        <location evidence="1">Membrane</location>
        <topology evidence="1">Multi-pass membrane protein</topology>
    </subcellularLocation>
</comment>
<dbReference type="Pfam" id="PF16916">
    <property type="entry name" value="ZT_dimer"/>
    <property type="match status" value="1"/>
</dbReference>
<name>A0A346XTV0_9ACTN</name>
<keyword evidence="12" id="KW-1185">Reference proteome</keyword>
<feature type="transmembrane region" description="Helical" evidence="8">
    <location>
        <begin position="89"/>
        <end position="113"/>
    </location>
</feature>
<feature type="transmembrane region" description="Helical" evidence="8">
    <location>
        <begin position="160"/>
        <end position="182"/>
    </location>
</feature>
<keyword evidence="7 8" id="KW-0472">Membrane</keyword>
<evidence type="ECO:0000259" key="10">
    <source>
        <dbReference type="Pfam" id="PF16916"/>
    </source>
</evidence>
<keyword evidence="3" id="KW-0813">Transport</keyword>
<feature type="transmembrane region" description="Helical" evidence="8">
    <location>
        <begin position="58"/>
        <end position="77"/>
    </location>
</feature>
<keyword evidence="5 8" id="KW-1133">Transmembrane helix</keyword>
<dbReference type="InterPro" id="IPR002524">
    <property type="entry name" value="Cation_efflux"/>
</dbReference>
<feature type="transmembrane region" description="Helical" evidence="8">
    <location>
        <begin position="26"/>
        <end position="46"/>
    </location>
</feature>
<evidence type="ECO:0000256" key="5">
    <source>
        <dbReference type="ARBA" id="ARBA00022989"/>
    </source>
</evidence>
<dbReference type="SUPFAM" id="SSF160240">
    <property type="entry name" value="Cation efflux protein cytoplasmic domain-like"/>
    <property type="match status" value="1"/>
</dbReference>
<dbReference type="InterPro" id="IPR027470">
    <property type="entry name" value="Cation_efflux_CTD"/>
</dbReference>
<dbReference type="NCBIfam" id="TIGR01297">
    <property type="entry name" value="CDF"/>
    <property type="match status" value="1"/>
</dbReference>
<dbReference type="SUPFAM" id="SSF161111">
    <property type="entry name" value="Cation efflux protein transmembrane domain-like"/>
    <property type="match status" value="1"/>
</dbReference>
<feature type="transmembrane region" description="Helical" evidence="8">
    <location>
        <begin position="125"/>
        <end position="148"/>
    </location>
</feature>
<dbReference type="GO" id="GO:0005886">
    <property type="term" value="C:plasma membrane"/>
    <property type="evidence" value="ECO:0007669"/>
    <property type="project" value="TreeGrafter"/>
</dbReference>
<dbReference type="PANTHER" id="PTHR11562:SF17">
    <property type="entry name" value="RE54080P-RELATED"/>
    <property type="match status" value="1"/>
</dbReference>
<comment type="similarity">
    <text evidence="2">Belongs to the cation diffusion facilitator (CDF) transporter (TC 2.A.4) family. SLC30A subfamily.</text>
</comment>
<evidence type="ECO:0000256" key="6">
    <source>
        <dbReference type="ARBA" id="ARBA00023065"/>
    </source>
</evidence>
<evidence type="ECO:0000259" key="9">
    <source>
        <dbReference type="Pfam" id="PF01545"/>
    </source>
</evidence>
<dbReference type="InterPro" id="IPR036837">
    <property type="entry name" value="Cation_efflux_CTD_sf"/>
</dbReference>
<dbReference type="PANTHER" id="PTHR11562">
    <property type="entry name" value="CATION EFFLUX PROTEIN/ ZINC TRANSPORTER"/>
    <property type="match status" value="1"/>
</dbReference>
<organism evidence="11 12">
    <name type="scientific">Euzebya pacifica</name>
    <dbReference type="NCBI Taxonomy" id="1608957"/>
    <lineage>
        <taxon>Bacteria</taxon>
        <taxon>Bacillati</taxon>
        <taxon>Actinomycetota</taxon>
        <taxon>Nitriliruptoria</taxon>
        <taxon>Euzebyales</taxon>
    </lineage>
</organism>